<dbReference type="PROSITE" id="PS51257">
    <property type="entry name" value="PROKAR_LIPOPROTEIN"/>
    <property type="match status" value="1"/>
</dbReference>
<keyword evidence="1" id="KW-0732">Signal</keyword>
<dbReference type="InterPro" id="IPR015168">
    <property type="entry name" value="SsuA/THI5"/>
</dbReference>
<feature type="signal peptide" evidence="1">
    <location>
        <begin position="1"/>
        <end position="20"/>
    </location>
</feature>
<dbReference type="Proteomes" id="UP000315888">
    <property type="component" value="Unassembled WGS sequence"/>
</dbReference>
<proteinExistence type="predicted"/>
<dbReference type="Proteomes" id="UP000076296">
    <property type="component" value="Unassembled WGS sequence"/>
</dbReference>
<evidence type="ECO:0000313" key="4">
    <source>
        <dbReference type="EMBL" id="TPU60633.1"/>
    </source>
</evidence>
<evidence type="ECO:0000313" key="3">
    <source>
        <dbReference type="EMBL" id="KZA21090.1"/>
    </source>
</evidence>
<dbReference type="PANTHER" id="PTHR30024">
    <property type="entry name" value="ALIPHATIC SULFONATES-BINDING PROTEIN-RELATED"/>
    <property type="match status" value="1"/>
</dbReference>
<dbReference type="Gene3D" id="3.40.190.10">
    <property type="entry name" value="Periplasmic binding protein-like II"/>
    <property type="match status" value="2"/>
</dbReference>
<accession>A0A0M3FHZ7</accession>
<reference evidence="4 6" key="2">
    <citation type="submission" date="2019-06" db="EMBL/GenBank/DDBJ databases">
        <title>A Diverse Panel of Clinical Acinetobacter baumannii for Research Use.</title>
        <authorList>
            <person name="Mcgann P."/>
            <person name="Snesrud E."/>
            <person name="Galac M.R."/>
        </authorList>
    </citation>
    <scope>NUCLEOTIDE SEQUENCE [LARGE SCALE GENOMIC DNA]</scope>
    <source>
        <strain evidence="4 6">MRSN14237</strain>
    </source>
</reference>
<name>A0A0M3FHZ7_ACIBA</name>
<dbReference type="RefSeq" id="WP_001218013.1">
    <property type="nucleotide sequence ID" value="NZ_BHFY01000045.1"/>
</dbReference>
<protein>
    <submittedName>
        <fullName evidence="3">Aliphatic sulfonates-binding protein</fullName>
    </submittedName>
    <submittedName>
        <fullName evidence="4">Nitrate ABC transporter substrate-binding protein</fullName>
    </submittedName>
</protein>
<feature type="chain" id="PRO_5015042989" evidence="1">
    <location>
        <begin position="21"/>
        <end position="357"/>
    </location>
</feature>
<sequence length="357" mass="39831">MRIFPRLVLGFSFLGLVACGAQKTEETTPKQSEQQQLRIAVVANGTSGSLDFIGVPQLISQDQIFLKALKQNHIELKWEPVTTAAVATLVNESFLNNKIDFAFYGNLPAVVLNATGVKTQIVVPGGIGNNVYLIVPENSPIKSIEELKGKKIALHRGRPWEINFGQLIQSKGLSLKDFQIVNLNPQAGAAALSAKSIDAFFTLSDALTLQDRHLGKIIWSSQSLPADWKMRAELWGSKSYIEQHPDTTQLLADATVRAMDWIAHHQDEFQQSQTKFGQPLSVIQRESQNTASTWQQDWSPDYQVDFLKQHYSKVIDHAVKNQLIQTPIKADELLNPKFTRQAIQNLQTNHASNKQGN</sequence>
<organism evidence="4 6">
    <name type="scientific">Acinetobacter baumannii</name>
    <dbReference type="NCBI Taxonomy" id="470"/>
    <lineage>
        <taxon>Bacteria</taxon>
        <taxon>Pseudomonadati</taxon>
        <taxon>Pseudomonadota</taxon>
        <taxon>Gammaproteobacteria</taxon>
        <taxon>Moraxellales</taxon>
        <taxon>Moraxellaceae</taxon>
        <taxon>Acinetobacter</taxon>
        <taxon>Acinetobacter calcoaceticus/baumannii complex</taxon>
    </lineage>
</organism>
<evidence type="ECO:0000259" key="2">
    <source>
        <dbReference type="Pfam" id="PF09084"/>
    </source>
</evidence>
<gene>
    <name evidence="3" type="primary">ssuA_2</name>
    <name evidence="4" type="ORF">FJU42_18090</name>
    <name evidence="3" type="ORF">LV35_00817</name>
</gene>
<dbReference type="EMBL" id="VHGY01000062">
    <property type="protein sequence ID" value="TPU60633.1"/>
    <property type="molecule type" value="Genomic_DNA"/>
</dbReference>
<comment type="caution">
    <text evidence="4">The sequence shown here is derived from an EMBL/GenBank/DDBJ whole genome shotgun (WGS) entry which is preliminary data.</text>
</comment>
<dbReference type="Pfam" id="PF09084">
    <property type="entry name" value="NMT1"/>
    <property type="match status" value="1"/>
</dbReference>
<dbReference type="SUPFAM" id="SSF53850">
    <property type="entry name" value="Periplasmic binding protein-like II"/>
    <property type="match status" value="1"/>
</dbReference>
<evidence type="ECO:0000313" key="5">
    <source>
        <dbReference type="Proteomes" id="UP000076296"/>
    </source>
</evidence>
<feature type="domain" description="SsuA/THI5-like" evidence="2">
    <location>
        <begin position="131"/>
        <end position="268"/>
    </location>
</feature>
<dbReference type="EMBL" id="LRDT01000010">
    <property type="protein sequence ID" value="KZA21090.1"/>
    <property type="molecule type" value="Genomic_DNA"/>
</dbReference>
<evidence type="ECO:0000256" key="1">
    <source>
        <dbReference type="SAM" id="SignalP"/>
    </source>
</evidence>
<dbReference type="AlphaFoldDB" id="A0A0M3FHZ7"/>
<reference evidence="3 5" key="1">
    <citation type="submission" date="2016-01" db="EMBL/GenBank/DDBJ databases">
        <title>Draft sequences of Acinetobacter baumannii isolates from wounded military personnel.</title>
        <authorList>
            <person name="Arivett B.A."/>
            <person name="Fiester S.E."/>
            <person name="Ream D.C."/>
            <person name="Actis L.A."/>
        </authorList>
    </citation>
    <scope>NUCLEOTIDE SEQUENCE [LARGE SCALE GENOMIC DNA]</scope>
    <source>
        <strain evidence="3 5">AB2828</strain>
    </source>
</reference>
<evidence type="ECO:0000313" key="6">
    <source>
        <dbReference type="Proteomes" id="UP000315888"/>
    </source>
</evidence>
<dbReference type="PANTHER" id="PTHR30024:SF21">
    <property type="entry name" value="ABC TRANSPORTER SUBSTRATE-BINDING PROTEIN"/>
    <property type="match status" value="1"/>
</dbReference>